<evidence type="ECO:0000313" key="8">
    <source>
        <dbReference type="EMBL" id="EEZ99307.1"/>
    </source>
</evidence>
<evidence type="ECO:0000256" key="5">
    <source>
        <dbReference type="ARBA" id="ARBA00076468"/>
    </source>
</evidence>
<dbReference type="Gene3D" id="2.40.10.10">
    <property type="entry name" value="Trypsin-like serine proteases"/>
    <property type="match status" value="2"/>
</dbReference>
<dbReference type="InterPro" id="IPR041515">
    <property type="entry name" value="PPAF-2-like_Clip"/>
</dbReference>
<evidence type="ECO:0000313" key="9">
    <source>
        <dbReference type="Proteomes" id="UP000007266"/>
    </source>
</evidence>
<feature type="signal peptide" evidence="6">
    <location>
        <begin position="1"/>
        <end position="20"/>
    </location>
</feature>
<dbReference type="PANTHER" id="PTHR24258">
    <property type="entry name" value="SERINE PROTEASE-RELATED"/>
    <property type="match status" value="1"/>
</dbReference>
<name>D6WBS6_TRICA</name>
<dbReference type="eggNOG" id="KOG3627">
    <property type="taxonomic scope" value="Eukaryota"/>
</dbReference>
<keyword evidence="3" id="KW-1015">Disulfide bond</keyword>
<dbReference type="InterPro" id="IPR001254">
    <property type="entry name" value="Trypsin_dom"/>
</dbReference>
<dbReference type="SMART" id="SM00020">
    <property type="entry name" value="Tryp_SPc"/>
    <property type="match status" value="1"/>
</dbReference>
<feature type="chain" id="PRO_5003088804" description="Phenoloxidase-activating factor 2" evidence="6">
    <location>
        <begin position="21"/>
        <end position="347"/>
    </location>
</feature>
<evidence type="ECO:0000256" key="4">
    <source>
        <dbReference type="ARBA" id="ARBA00068096"/>
    </source>
</evidence>
<dbReference type="AlphaFoldDB" id="D6WBS6"/>
<dbReference type="PRINTS" id="PR00722">
    <property type="entry name" value="CHYMOTRYPSIN"/>
</dbReference>
<evidence type="ECO:0000256" key="1">
    <source>
        <dbReference type="ARBA" id="ARBA00004613"/>
    </source>
</evidence>
<organism evidence="8 9">
    <name type="scientific">Tribolium castaneum</name>
    <name type="common">Red flour beetle</name>
    <dbReference type="NCBI Taxonomy" id="7070"/>
    <lineage>
        <taxon>Eukaryota</taxon>
        <taxon>Metazoa</taxon>
        <taxon>Ecdysozoa</taxon>
        <taxon>Arthropoda</taxon>
        <taxon>Hexapoda</taxon>
        <taxon>Insecta</taxon>
        <taxon>Pterygota</taxon>
        <taxon>Neoptera</taxon>
        <taxon>Endopterygota</taxon>
        <taxon>Coleoptera</taxon>
        <taxon>Polyphaga</taxon>
        <taxon>Cucujiformia</taxon>
        <taxon>Tenebrionidae</taxon>
        <taxon>Tenebrionidae incertae sedis</taxon>
        <taxon>Tribolium</taxon>
    </lineage>
</organism>
<dbReference type="PROSITE" id="PS50240">
    <property type="entry name" value="TRYPSIN_DOM"/>
    <property type="match status" value="1"/>
</dbReference>
<evidence type="ECO:0000256" key="3">
    <source>
        <dbReference type="ARBA" id="ARBA00023157"/>
    </source>
</evidence>
<keyword evidence="8" id="KW-0645">Protease</keyword>
<dbReference type="GO" id="GO:0006508">
    <property type="term" value="P:proteolysis"/>
    <property type="evidence" value="ECO:0000318"/>
    <property type="project" value="GO_Central"/>
</dbReference>
<comment type="subcellular location">
    <subcellularLocation>
        <location evidence="1">Secreted</location>
    </subcellularLocation>
</comment>
<dbReference type="PhylomeDB" id="D6WBS6"/>
<dbReference type="CDD" id="cd00190">
    <property type="entry name" value="Tryp_SPc"/>
    <property type="match status" value="1"/>
</dbReference>
<dbReference type="InterPro" id="IPR001314">
    <property type="entry name" value="Peptidase_S1A"/>
</dbReference>
<reference evidence="8 9" key="1">
    <citation type="journal article" date="2008" name="Nature">
        <title>The genome of the model beetle and pest Tribolium castaneum.</title>
        <authorList>
            <consortium name="Tribolium Genome Sequencing Consortium"/>
            <person name="Richards S."/>
            <person name="Gibbs R.A."/>
            <person name="Weinstock G.M."/>
            <person name="Brown S.J."/>
            <person name="Denell R."/>
            <person name="Beeman R.W."/>
            <person name="Gibbs R."/>
            <person name="Beeman R.W."/>
            <person name="Brown S.J."/>
            <person name="Bucher G."/>
            <person name="Friedrich M."/>
            <person name="Grimmelikhuijzen C.J."/>
            <person name="Klingler M."/>
            <person name="Lorenzen M."/>
            <person name="Richards S."/>
            <person name="Roth S."/>
            <person name="Schroder R."/>
            <person name="Tautz D."/>
            <person name="Zdobnov E.M."/>
            <person name="Muzny D."/>
            <person name="Gibbs R.A."/>
            <person name="Weinstock G.M."/>
            <person name="Attaway T."/>
            <person name="Bell S."/>
            <person name="Buhay C.J."/>
            <person name="Chandrabose M.N."/>
            <person name="Chavez D."/>
            <person name="Clerk-Blankenburg K.P."/>
            <person name="Cree A."/>
            <person name="Dao M."/>
            <person name="Davis C."/>
            <person name="Chacko J."/>
            <person name="Dinh H."/>
            <person name="Dugan-Rocha S."/>
            <person name="Fowler G."/>
            <person name="Garner T.T."/>
            <person name="Garnes J."/>
            <person name="Gnirke A."/>
            <person name="Hawes A."/>
            <person name="Hernandez J."/>
            <person name="Hines S."/>
            <person name="Holder M."/>
            <person name="Hume J."/>
            <person name="Jhangiani S.N."/>
            <person name="Joshi V."/>
            <person name="Khan Z.M."/>
            <person name="Jackson L."/>
            <person name="Kovar C."/>
            <person name="Kowis A."/>
            <person name="Lee S."/>
            <person name="Lewis L.R."/>
            <person name="Margolis J."/>
            <person name="Morgan M."/>
            <person name="Nazareth L.V."/>
            <person name="Nguyen N."/>
            <person name="Okwuonu G."/>
            <person name="Parker D."/>
            <person name="Richards S."/>
            <person name="Ruiz S.J."/>
            <person name="Santibanez J."/>
            <person name="Savard J."/>
            <person name="Scherer S.E."/>
            <person name="Schneider B."/>
            <person name="Sodergren E."/>
            <person name="Tautz D."/>
            <person name="Vattahil S."/>
            <person name="Villasana D."/>
            <person name="White C.S."/>
            <person name="Wright R."/>
            <person name="Park Y."/>
            <person name="Beeman R.W."/>
            <person name="Lord J."/>
            <person name="Oppert B."/>
            <person name="Lorenzen M."/>
            <person name="Brown S."/>
            <person name="Wang L."/>
            <person name="Savard J."/>
            <person name="Tautz D."/>
            <person name="Richards S."/>
            <person name="Weinstock G."/>
            <person name="Gibbs R.A."/>
            <person name="Liu Y."/>
            <person name="Worley K."/>
            <person name="Weinstock G."/>
            <person name="Elsik C.G."/>
            <person name="Reese J.T."/>
            <person name="Elhaik E."/>
            <person name="Landan G."/>
            <person name="Graur D."/>
            <person name="Arensburger P."/>
            <person name="Atkinson P."/>
            <person name="Beeman R.W."/>
            <person name="Beidler J."/>
            <person name="Brown S.J."/>
            <person name="Demuth J.P."/>
            <person name="Drury D.W."/>
            <person name="Du Y.Z."/>
            <person name="Fujiwara H."/>
            <person name="Lorenzen M."/>
            <person name="Maselli V."/>
            <person name="Osanai M."/>
            <person name="Park Y."/>
            <person name="Robertson H.M."/>
            <person name="Tu Z."/>
            <person name="Wang J.J."/>
            <person name="Wang S."/>
            <person name="Richards S."/>
            <person name="Song H."/>
            <person name="Zhang L."/>
            <person name="Sodergren E."/>
            <person name="Werner D."/>
            <person name="Stanke M."/>
            <person name="Morgenstern B."/>
            <person name="Solovyev V."/>
            <person name="Kosarev P."/>
            <person name="Brown G."/>
            <person name="Chen H.C."/>
            <person name="Ermolaeva O."/>
            <person name="Hlavina W."/>
            <person name="Kapustin Y."/>
            <person name="Kiryutin B."/>
            <person name="Kitts P."/>
            <person name="Maglott D."/>
            <person name="Pruitt K."/>
            <person name="Sapojnikov V."/>
            <person name="Souvorov A."/>
            <person name="Mackey A.J."/>
            <person name="Waterhouse R.M."/>
            <person name="Wyder S."/>
            <person name="Zdobnov E.M."/>
            <person name="Zdobnov E.M."/>
            <person name="Wyder S."/>
            <person name="Kriventseva E.V."/>
            <person name="Kadowaki T."/>
            <person name="Bork P."/>
            <person name="Aranda M."/>
            <person name="Bao R."/>
            <person name="Beermann A."/>
            <person name="Berns N."/>
            <person name="Bolognesi R."/>
            <person name="Bonneton F."/>
            <person name="Bopp D."/>
            <person name="Brown S.J."/>
            <person name="Bucher G."/>
            <person name="Butts T."/>
            <person name="Chaumot A."/>
            <person name="Denell R.E."/>
            <person name="Ferrier D.E."/>
            <person name="Friedrich M."/>
            <person name="Gordon C.M."/>
            <person name="Jindra M."/>
            <person name="Klingler M."/>
            <person name="Lan Q."/>
            <person name="Lattorff H.M."/>
            <person name="Laudet V."/>
            <person name="von Levetsow C."/>
            <person name="Liu Z."/>
            <person name="Lutz R."/>
            <person name="Lynch J.A."/>
            <person name="da Fonseca R.N."/>
            <person name="Posnien N."/>
            <person name="Reuter R."/>
            <person name="Roth S."/>
            <person name="Savard J."/>
            <person name="Schinko J.B."/>
            <person name="Schmitt C."/>
            <person name="Schoppmeier M."/>
            <person name="Schroder R."/>
            <person name="Shippy T.D."/>
            <person name="Simonnet F."/>
            <person name="Marques-Souza H."/>
            <person name="Tautz D."/>
            <person name="Tomoyasu Y."/>
            <person name="Trauner J."/>
            <person name="Van der Zee M."/>
            <person name="Vervoort M."/>
            <person name="Wittkopp N."/>
            <person name="Wimmer E.A."/>
            <person name="Yang X."/>
            <person name="Jones A.K."/>
            <person name="Sattelle D.B."/>
            <person name="Ebert P.R."/>
            <person name="Nelson D."/>
            <person name="Scott J.G."/>
            <person name="Beeman R.W."/>
            <person name="Muthukrishnan S."/>
            <person name="Kramer K.J."/>
            <person name="Arakane Y."/>
            <person name="Beeman R.W."/>
            <person name="Zhu Q."/>
            <person name="Hogenkamp D."/>
            <person name="Dixit R."/>
            <person name="Oppert B."/>
            <person name="Jiang H."/>
            <person name="Zou Z."/>
            <person name="Marshall J."/>
            <person name="Elpidina E."/>
            <person name="Vinokurov K."/>
            <person name="Oppert C."/>
            <person name="Zou Z."/>
            <person name="Evans J."/>
            <person name="Lu Z."/>
            <person name="Zhao P."/>
            <person name="Sumathipala N."/>
            <person name="Altincicek B."/>
            <person name="Vilcinskas A."/>
            <person name="Williams M."/>
            <person name="Hultmark D."/>
            <person name="Hetru C."/>
            <person name="Jiang H."/>
            <person name="Grimmelikhuijzen C.J."/>
            <person name="Hauser F."/>
            <person name="Cazzamali G."/>
            <person name="Williamson M."/>
            <person name="Park Y."/>
            <person name="Li B."/>
            <person name="Tanaka Y."/>
            <person name="Predel R."/>
            <person name="Neupert S."/>
            <person name="Schachtner J."/>
            <person name="Verleyen P."/>
            <person name="Raible F."/>
            <person name="Bork P."/>
            <person name="Friedrich M."/>
            <person name="Walden K.K."/>
            <person name="Robertson H.M."/>
            <person name="Angeli S."/>
            <person name="Foret S."/>
            <person name="Bucher G."/>
            <person name="Schuetz S."/>
            <person name="Maleszka R."/>
            <person name="Wimmer E.A."/>
            <person name="Beeman R.W."/>
            <person name="Lorenzen M."/>
            <person name="Tomoyasu Y."/>
            <person name="Miller S.C."/>
            <person name="Grossmann D."/>
            <person name="Bucher G."/>
        </authorList>
    </citation>
    <scope>NUCLEOTIDE SEQUENCE [LARGE SCALE GENOMIC DNA]</scope>
    <source>
        <strain evidence="8 9">Georgia GA2</strain>
    </source>
</reference>
<dbReference type="SUPFAM" id="SSF50494">
    <property type="entry name" value="Trypsin-like serine proteases"/>
    <property type="match status" value="1"/>
</dbReference>
<dbReference type="MEROPS" id="S01.960"/>
<keyword evidence="6" id="KW-0732">Signal</keyword>
<reference evidence="8 9" key="2">
    <citation type="journal article" date="2010" name="Nucleic Acids Res.">
        <title>BeetleBase in 2010: revisions to provide comprehensive genomic information for Tribolium castaneum.</title>
        <authorList>
            <person name="Kim H.S."/>
            <person name="Murphy T."/>
            <person name="Xia J."/>
            <person name="Caragea D."/>
            <person name="Park Y."/>
            <person name="Beeman R.W."/>
            <person name="Lorenzen M.D."/>
            <person name="Butcher S."/>
            <person name="Manak J.R."/>
            <person name="Brown S.J."/>
        </authorList>
    </citation>
    <scope>GENOME REANNOTATION</scope>
    <source>
        <strain evidence="8 9">Georgia GA2</strain>
    </source>
</reference>
<dbReference type="Proteomes" id="UP000007266">
    <property type="component" value="Linkage group 2"/>
</dbReference>
<sequence>MRLFNILFCLYFAFVRSVFGQTDDCVCVPFYLCTNGTLNTNGENIIDIRINANDCPSYLDFCCPTKEVLEKPKPKSPVIPPGCGHRNRNGVQYSITGATDNEAQFGEFPWVVAILRKDNETLSLQCGGSLIHPQVVLTAAHCVHFVEQMVVRAGEWDSKTTQEPLKHQDVKVSSAKVHPDFNSKNLKNDIALLFLETPVSLDDNHIGLACLPRQNNALSSNGCYVNGWGKNKFGKDAVFQNILKKIQLPVVAHEQCQDAFRKTRLGKYFILNESFVCAGGEEGKDACTGDGGGPLVCPSEEGRYEQVGIVSWGIGCGEKGVPGAYTNVGRFKNWIKKQTQTRSFTIQ</sequence>
<dbReference type="Pfam" id="PF18322">
    <property type="entry name" value="CLIP_1"/>
    <property type="match status" value="1"/>
</dbReference>
<dbReference type="InterPro" id="IPR043504">
    <property type="entry name" value="Peptidase_S1_PA_chymotrypsin"/>
</dbReference>
<dbReference type="HOGENOM" id="CLU_006842_0_3_1"/>
<keyword evidence="9" id="KW-1185">Reference proteome</keyword>
<dbReference type="InterPro" id="IPR009003">
    <property type="entry name" value="Peptidase_S1_PA"/>
</dbReference>
<dbReference type="GO" id="GO:0005615">
    <property type="term" value="C:extracellular space"/>
    <property type="evidence" value="ECO:0000318"/>
    <property type="project" value="GO_Central"/>
</dbReference>
<evidence type="ECO:0000256" key="2">
    <source>
        <dbReference type="ARBA" id="ARBA00022525"/>
    </source>
</evidence>
<dbReference type="InterPro" id="IPR018114">
    <property type="entry name" value="TRYPSIN_HIS"/>
</dbReference>
<dbReference type="OrthoDB" id="6261922at2759"/>
<keyword evidence="2" id="KW-0964">Secreted</keyword>
<feature type="domain" description="Peptidase S1" evidence="7">
    <location>
        <begin position="95"/>
        <end position="340"/>
    </location>
</feature>
<dbReference type="GO" id="GO:0004252">
    <property type="term" value="F:serine-type endopeptidase activity"/>
    <property type="evidence" value="ECO:0000318"/>
    <property type="project" value="GO_Central"/>
</dbReference>
<dbReference type="PANTHER" id="PTHR24258:SF129">
    <property type="entry name" value="LP15124P-RELATED"/>
    <property type="match status" value="1"/>
</dbReference>
<dbReference type="EMBL" id="KQ971314">
    <property type="protein sequence ID" value="EEZ99307.1"/>
    <property type="molecule type" value="Genomic_DNA"/>
</dbReference>
<evidence type="ECO:0000256" key="6">
    <source>
        <dbReference type="SAM" id="SignalP"/>
    </source>
</evidence>
<gene>
    <name evidence="8" type="primary">AUGUSTUS-3.0.2_01300</name>
    <name evidence="8" type="ORF">TcasGA2_TC001300</name>
</gene>
<dbReference type="Pfam" id="PF00089">
    <property type="entry name" value="Trypsin"/>
    <property type="match status" value="1"/>
</dbReference>
<dbReference type="KEGG" id="tca:656742"/>
<dbReference type="PROSITE" id="PS00134">
    <property type="entry name" value="TRYPSIN_HIS"/>
    <property type="match status" value="1"/>
</dbReference>
<evidence type="ECO:0000259" key="7">
    <source>
        <dbReference type="PROSITE" id="PS50240"/>
    </source>
</evidence>
<proteinExistence type="predicted"/>
<keyword evidence="8" id="KW-0378">Hydrolase</keyword>
<dbReference type="OMA" id="RINANDC"/>
<accession>D6WBS6</accession>
<protein>
    <recommendedName>
        <fullName evidence="4">Phenoloxidase-activating factor 2</fullName>
    </recommendedName>
    <alternativeName>
        <fullName evidence="5">Prophenoloxidase-activating factor II</fullName>
    </alternativeName>
</protein>
<dbReference type="FunFam" id="2.40.10.10:FF:000038">
    <property type="entry name" value="Serine protease"/>
    <property type="match status" value="1"/>
</dbReference>